<feature type="region of interest" description="Disordered" evidence="1">
    <location>
        <begin position="221"/>
        <end position="250"/>
    </location>
</feature>
<reference evidence="2 3" key="1">
    <citation type="submission" date="2017-10" db="EMBL/GenBank/DDBJ databases">
        <title>Comparative genomics in systemic dimorphic fungi from Ajellomycetaceae.</title>
        <authorList>
            <person name="Munoz J.F."/>
            <person name="Mcewen J.G."/>
            <person name="Clay O.K."/>
            <person name="Cuomo C.A."/>
        </authorList>
    </citation>
    <scope>NUCLEOTIDE SEQUENCE [LARGE SCALE GENOMIC DNA]</scope>
    <source>
        <strain evidence="2 3">UAMH7299</strain>
    </source>
</reference>
<name>A0A2B7WII1_POLH7</name>
<gene>
    <name evidence="2" type="ORF">AJ80_09848</name>
</gene>
<evidence type="ECO:0000313" key="3">
    <source>
        <dbReference type="Proteomes" id="UP000224634"/>
    </source>
</evidence>
<accession>A0A2B7WII1</accession>
<dbReference type="AlphaFoldDB" id="A0A2B7WII1"/>
<keyword evidence="3" id="KW-1185">Reference proteome</keyword>
<comment type="caution">
    <text evidence="2">The sequence shown here is derived from an EMBL/GenBank/DDBJ whole genome shotgun (WGS) entry which is preliminary data.</text>
</comment>
<proteinExistence type="predicted"/>
<organism evidence="2 3">
    <name type="scientific">Polytolypa hystricis (strain UAMH7299)</name>
    <dbReference type="NCBI Taxonomy" id="1447883"/>
    <lineage>
        <taxon>Eukaryota</taxon>
        <taxon>Fungi</taxon>
        <taxon>Dikarya</taxon>
        <taxon>Ascomycota</taxon>
        <taxon>Pezizomycotina</taxon>
        <taxon>Eurotiomycetes</taxon>
        <taxon>Eurotiomycetidae</taxon>
        <taxon>Onygenales</taxon>
        <taxon>Onygenales incertae sedis</taxon>
        <taxon>Polytolypa</taxon>
    </lineage>
</organism>
<dbReference type="Proteomes" id="UP000224634">
    <property type="component" value="Unassembled WGS sequence"/>
</dbReference>
<feature type="compositionally biased region" description="Basic and acidic residues" evidence="1">
    <location>
        <begin position="241"/>
        <end position="250"/>
    </location>
</feature>
<dbReference type="EMBL" id="PDNA01000368">
    <property type="protein sequence ID" value="PGG96300.1"/>
    <property type="molecule type" value="Genomic_DNA"/>
</dbReference>
<sequence length="263" mass="29615">MQSDSTFQPCSRPIPPPVTIHDSEDEIPFVVYANSEPVTTLLLTNSVFENHVLSVLEETLKRDQGENYSGDSGDEESLASCHEIWAVALASLLNQHRDRPWVKPNYLPHLQQICEQKLRTLENAKKWSSINNSKVEKEILWLKWACLLERRFLVYIEDGNGGGQMYHVSHVDTSLPAHEHGTVRVSLDIPLATPSDINFKNSLELPWKRIAPSTARFSKMYTPPPSLASSSTSSATEIEDASDKEVPDKDLDYITVQLSADMR</sequence>
<feature type="compositionally biased region" description="Low complexity" evidence="1">
    <location>
        <begin position="227"/>
        <end position="236"/>
    </location>
</feature>
<protein>
    <submittedName>
        <fullName evidence="2">Uncharacterized protein</fullName>
    </submittedName>
</protein>
<evidence type="ECO:0000313" key="2">
    <source>
        <dbReference type="EMBL" id="PGG96300.1"/>
    </source>
</evidence>
<evidence type="ECO:0000256" key="1">
    <source>
        <dbReference type="SAM" id="MobiDB-lite"/>
    </source>
</evidence>